<organism evidence="1 2">
    <name type="scientific">Fasciola hepatica</name>
    <name type="common">Liver fluke</name>
    <dbReference type="NCBI Taxonomy" id="6192"/>
    <lineage>
        <taxon>Eukaryota</taxon>
        <taxon>Metazoa</taxon>
        <taxon>Spiralia</taxon>
        <taxon>Lophotrochozoa</taxon>
        <taxon>Platyhelminthes</taxon>
        <taxon>Trematoda</taxon>
        <taxon>Digenea</taxon>
        <taxon>Plagiorchiida</taxon>
        <taxon>Echinostomata</taxon>
        <taxon>Echinostomatoidea</taxon>
        <taxon>Fasciolidae</taxon>
        <taxon>Fasciola</taxon>
    </lineage>
</organism>
<dbReference type="Gene3D" id="2.40.70.10">
    <property type="entry name" value="Acid Proteases"/>
    <property type="match status" value="1"/>
</dbReference>
<keyword evidence="2" id="KW-1185">Reference proteome</keyword>
<comment type="caution">
    <text evidence="1">The sequence shown here is derived from an EMBL/GenBank/DDBJ whole genome shotgun (WGS) entry which is preliminary data.</text>
</comment>
<dbReference type="Pfam" id="PF13975">
    <property type="entry name" value="gag-asp_proteas"/>
    <property type="match status" value="1"/>
</dbReference>
<dbReference type="SUPFAM" id="SSF50630">
    <property type="entry name" value="Acid proteases"/>
    <property type="match status" value="1"/>
</dbReference>
<dbReference type="InterPro" id="IPR001969">
    <property type="entry name" value="Aspartic_peptidase_AS"/>
</dbReference>
<dbReference type="GO" id="GO:0004190">
    <property type="term" value="F:aspartic-type endopeptidase activity"/>
    <property type="evidence" value="ECO:0007669"/>
    <property type="project" value="InterPro"/>
</dbReference>
<sequence length="260" mass="28570">MSSPFVSLNNIDWQSALVVEGLLNGRWAKLLIDTGASCSVINPSLTKISHSVPLNGKLIAANGTVIPILGQVAGSVSIGRCIVPHQFLCADVAWDAILGMDFLRGHRIVIDSDRQLLVANERPEPIGQPVAALKLDNSWINEMLLGACVDRETNSEHLEMAKKRQKSSYDAIAHGPTYRLGDYVLLHRPRPPPDQTAAFPNPWKGPYVILCSMSPQTYTIRLIQNLGSEVLTFHYNQLKSANEANPTNNCILPVTQELCR</sequence>
<accession>A0A4E0RC40</accession>
<dbReference type="AlphaFoldDB" id="A0A4E0RC40"/>
<name>A0A4E0RC40_FASHE</name>
<dbReference type="EMBL" id="JXXN02001905">
    <property type="protein sequence ID" value="THD23861.1"/>
    <property type="molecule type" value="Genomic_DNA"/>
</dbReference>
<evidence type="ECO:0008006" key="3">
    <source>
        <dbReference type="Google" id="ProtNLM"/>
    </source>
</evidence>
<protein>
    <recommendedName>
        <fullName evidence="3">Peptidase A2 domain-containing protein</fullName>
    </recommendedName>
</protein>
<reference evidence="1" key="1">
    <citation type="submission" date="2019-03" db="EMBL/GenBank/DDBJ databases">
        <title>Improved annotation for the trematode Fasciola hepatica.</title>
        <authorList>
            <person name="Choi Y.-J."/>
            <person name="Martin J."/>
            <person name="Mitreva M."/>
        </authorList>
    </citation>
    <scope>NUCLEOTIDE SEQUENCE [LARGE SCALE GENOMIC DNA]</scope>
</reference>
<dbReference type="PROSITE" id="PS00141">
    <property type="entry name" value="ASP_PROTEASE"/>
    <property type="match status" value="1"/>
</dbReference>
<dbReference type="CDD" id="cd00303">
    <property type="entry name" value="retropepsin_like"/>
    <property type="match status" value="1"/>
</dbReference>
<evidence type="ECO:0000313" key="1">
    <source>
        <dbReference type="EMBL" id="THD23861.1"/>
    </source>
</evidence>
<dbReference type="Proteomes" id="UP000230066">
    <property type="component" value="Unassembled WGS sequence"/>
</dbReference>
<dbReference type="InterPro" id="IPR021109">
    <property type="entry name" value="Peptidase_aspartic_dom_sf"/>
</dbReference>
<evidence type="ECO:0000313" key="2">
    <source>
        <dbReference type="Proteomes" id="UP000230066"/>
    </source>
</evidence>
<gene>
    <name evidence="1" type="ORF">D915_005469</name>
</gene>
<dbReference type="GO" id="GO:0006508">
    <property type="term" value="P:proteolysis"/>
    <property type="evidence" value="ECO:0007669"/>
    <property type="project" value="InterPro"/>
</dbReference>
<proteinExistence type="predicted"/>